<evidence type="ECO:0000256" key="2">
    <source>
        <dbReference type="SAM" id="SignalP"/>
    </source>
</evidence>
<evidence type="ECO:0000259" key="3">
    <source>
        <dbReference type="Pfam" id="PF07075"/>
    </source>
</evidence>
<accession>A0A2G0CGT9</accession>
<dbReference type="InterPro" id="IPR008302">
    <property type="entry name" value="NamZ"/>
</dbReference>
<feature type="region of interest" description="Disordered" evidence="1">
    <location>
        <begin position="305"/>
        <end position="330"/>
    </location>
</feature>
<evidence type="ECO:0000256" key="1">
    <source>
        <dbReference type="SAM" id="MobiDB-lite"/>
    </source>
</evidence>
<dbReference type="Proteomes" id="UP000226437">
    <property type="component" value="Unassembled WGS sequence"/>
</dbReference>
<evidence type="ECO:0000313" key="6">
    <source>
        <dbReference type="Proteomes" id="UP000226437"/>
    </source>
</evidence>
<comment type="caution">
    <text evidence="5">The sequence shown here is derived from an EMBL/GenBank/DDBJ whole genome shotgun (WGS) entry which is preliminary data.</text>
</comment>
<keyword evidence="6" id="KW-1185">Reference proteome</keyword>
<keyword evidence="2" id="KW-0732">Signal</keyword>
<sequence>MAKVYLIICLALTLTANCFKSGASAGAVESRNEPADVAAQTQQNRDSETSPAPAYPAAYQPESYLPLLEGKKLGLVVNQTSMVGTTHLVDTLLALGMDVHRIFAPEHGFRGEADAGATITDGVDNRTGLVIRSLYGRNKKPSEADLADLDLIVFDIQDVGVRFYTYISTLHYVMEAAAEVGKPVVILDRPNPNGHYVDGPIRKPGFESFVGLDPIPVVHGLTVGEYGRMVNGEGWLGNGLKCDLTVVPCRDYTHESVYELPVPPSPNLPNQRSIYLYPSLCFFEGTALSVGRGTNRQFQVYGHPRLSGPDTFTPRPGPGAADPKLNGETCRGHDLSDRPAEEFRKYQLDLAPLLATHRELTGKGVEFFSRAEFFDLLAGTDALRKQIEAGKTEAEIRQEWVGELAAYRTMREKYLLYP</sequence>
<evidence type="ECO:0000313" key="5">
    <source>
        <dbReference type="EMBL" id="PHK99192.1"/>
    </source>
</evidence>
<dbReference type="GO" id="GO:0033922">
    <property type="term" value="F:peptidoglycan beta-N-acetylmuramidase activity"/>
    <property type="evidence" value="ECO:0007669"/>
    <property type="project" value="InterPro"/>
</dbReference>
<organism evidence="5 6">
    <name type="scientific">Neolewinella marina</name>
    <dbReference type="NCBI Taxonomy" id="438751"/>
    <lineage>
        <taxon>Bacteria</taxon>
        <taxon>Pseudomonadati</taxon>
        <taxon>Bacteroidota</taxon>
        <taxon>Saprospiria</taxon>
        <taxon>Saprospirales</taxon>
        <taxon>Lewinellaceae</taxon>
        <taxon>Neolewinella</taxon>
    </lineage>
</organism>
<feature type="region of interest" description="Disordered" evidence="1">
    <location>
        <begin position="30"/>
        <end position="55"/>
    </location>
</feature>
<dbReference type="PANTHER" id="PTHR42915">
    <property type="entry name" value="HYPOTHETICAL 460 KDA PROTEIN IN FEUA-SIGW INTERGENIC REGION [PRECURSOR]"/>
    <property type="match status" value="1"/>
</dbReference>
<evidence type="ECO:0008006" key="7">
    <source>
        <dbReference type="Google" id="ProtNLM"/>
    </source>
</evidence>
<dbReference type="AlphaFoldDB" id="A0A2G0CGT9"/>
<reference evidence="5 6" key="1">
    <citation type="submission" date="2017-10" db="EMBL/GenBank/DDBJ databases">
        <title>The draft genome sequence of Lewinella marina KCTC 32374.</title>
        <authorList>
            <person name="Wang K."/>
        </authorList>
    </citation>
    <scope>NUCLEOTIDE SEQUENCE [LARGE SCALE GENOMIC DNA]</scope>
    <source>
        <strain evidence="5 6">MKG-38</strain>
    </source>
</reference>
<feature type="chain" id="PRO_5013578553" description="DUF1343 domain-containing protein" evidence="2">
    <location>
        <begin position="26"/>
        <end position="418"/>
    </location>
</feature>
<dbReference type="PIRSF" id="PIRSF016719">
    <property type="entry name" value="UCP016719"/>
    <property type="match status" value="1"/>
</dbReference>
<dbReference type="Gene3D" id="3.40.50.12170">
    <property type="entry name" value="Uncharacterised protein PF07075, DUF1343"/>
    <property type="match status" value="1"/>
</dbReference>
<dbReference type="Pfam" id="PF20732">
    <property type="entry name" value="NamZ_C"/>
    <property type="match status" value="1"/>
</dbReference>
<protein>
    <recommendedName>
        <fullName evidence="7">DUF1343 domain-containing protein</fullName>
    </recommendedName>
</protein>
<dbReference type="Gene3D" id="3.90.1150.140">
    <property type="match status" value="1"/>
</dbReference>
<name>A0A2G0CGT9_9BACT</name>
<feature type="domain" description="Peptidoglycan beta-N-acetylmuramidase NamZ C-terminal" evidence="4">
    <location>
        <begin position="275"/>
        <end position="417"/>
    </location>
</feature>
<gene>
    <name evidence="5" type="ORF">CGL56_06965</name>
</gene>
<dbReference type="InterPro" id="IPR048503">
    <property type="entry name" value="NamZ_C"/>
</dbReference>
<dbReference type="EMBL" id="PDLO01000002">
    <property type="protein sequence ID" value="PHK99192.1"/>
    <property type="molecule type" value="Genomic_DNA"/>
</dbReference>
<feature type="signal peptide" evidence="2">
    <location>
        <begin position="1"/>
        <end position="25"/>
    </location>
</feature>
<dbReference type="InterPro" id="IPR048502">
    <property type="entry name" value="NamZ_N"/>
</dbReference>
<feature type="domain" description="Peptidoglycan beta-N-acetylmuramidase NamZ N-terminal" evidence="3">
    <location>
        <begin position="74"/>
        <end position="271"/>
    </location>
</feature>
<dbReference type="PANTHER" id="PTHR42915:SF1">
    <property type="entry name" value="PEPTIDOGLYCAN BETA-N-ACETYLMURAMIDASE NAMZ"/>
    <property type="match status" value="1"/>
</dbReference>
<dbReference type="Pfam" id="PF07075">
    <property type="entry name" value="NamZ_N"/>
    <property type="match status" value="1"/>
</dbReference>
<proteinExistence type="predicted"/>
<dbReference type="OrthoDB" id="9801061at2"/>
<evidence type="ECO:0000259" key="4">
    <source>
        <dbReference type="Pfam" id="PF20732"/>
    </source>
</evidence>